<dbReference type="AlphaFoldDB" id="A0A8J4C4P4"/>
<evidence type="ECO:0000313" key="3">
    <source>
        <dbReference type="Proteomes" id="UP000747110"/>
    </source>
</evidence>
<evidence type="ECO:0000256" key="1">
    <source>
        <dbReference type="SAM" id="MobiDB-lite"/>
    </source>
</evidence>
<keyword evidence="3" id="KW-1185">Reference proteome</keyword>
<gene>
    <name evidence="2" type="ORF">Vretifemale_4608</name>
</gene>
<sequence>MSYRLPTDSAASAKTGKLASRRVRPCPTIRPSAQQSYSVYADALNSTRGCAAAILLSAGLLCGQVLVPEPVTATVHVSQADATVASNPGTSPSRGQDFQSLPLPPFASTSSAAAVVVEEAEELARDVVSFFQHSVEVVGSTVHHLQVVHALERLEAMPLNQVVDLELLKAAMHPTDSSHDIDKDYDEDASGSGVTRQLDAALDSVAEWQLRDVVDLGRLADALQDVQYSGPLDSRALQREGPRLRRAVHWEAVTESVRPLELRQALKALGSTHRGGSPFSELDIRAAVASVRMDAVRQVLSPSKPAQGPSRSLESSGMWTWEST</sequence>
<name>A0A8J4C4P4_9CHLO</name>
<proteinExistence type="predicted"/>
<dbReference type="EMBL" id="BNCP01000006">
    <property type="protein sequence ID" value="GIL74681.1"/>
    <property type="molecule type" value="Genomic_DNA"/>
</dbReference>
<organism evidence="2 3">
    <name type="scientific">Volvox reticuliferus</name>
    <dbReference type="NCBI Taxonomy" id="1737510"/>
    <lineage>
        <taxon>Eukaryota</taxon>
        <taxon>Viridiplantae</taxon>
        <taxon>Chlorophyta</taxon>
        <taxon>core chlorophytes</taxon>
        <taxon>Chlorophyceae</taxon>
        <taxon>CS clade</taxon>
        <taxon>Chlamydomonadales</taxon>
        <taxon>Volvocaceae</taxon>
        <taxon>Volvox</taxon>
    </lineage>
</organism>
<dbReference type="OrthoDB" id="535024at2759"/>
<feature type="compositionally biased region" description="Polar residues" evidence="1">
    <location>
        <begin position="83"/>
        <end position="99"/>
    </location>
</feature>
<comment type="caution">
    <text evidence="2">The sequence shown here is derived from an EMBL/GenBank/DDBJ whole genome shotgun (WGS) entry which is preliminary data.</text>
</comment>
<feature type="compositionally biased region" description="Polar residues" evidence="1">
    <location>
        <begin position="309"/>
        <end position="324"/>
    </location>
</feature>
<feature type="region of interest" description="Disordered" evidence="1">
    <location>
        <begin position="300"/>
        <end position="324"/>
    </location>
</feature>
<reference evidence="2" key="1">
    <citation type="journal article" date="2021" name="Proc. Natl. Acad. Sci. U.S.A.">
        <title>Three genomes in the algal genus Volvox reveal the fate of a haploid sex-determining region after a transition to homothallism.</title>
        <authorList>
            <person name="Yamamoto K."/>
            <person name="Hamaji T."/>
            <person name="Kawai-Toyooka H."/>
            <person name="Matsuzaki R."/>
            <person name="Takahashi F."/>
            <person name="Nishimura Y."/>
            <person name="Kawachi M."/>
            <person name="Noguchi H."/>
            <person name="Minakuchi Y."/>
            <person name="Umen J.G."/>
            <person name="Toyoda A."/>
            <person name="Nozaki H."/>
        </authorList>
    </citation>
    <scope>NUCLEOTIDE SEQUENCE</scope>
    <source>
        <strain evidence="2">NIES-3786</strain>
    </source>
</reference>
<protein>
    <submittedName>
        <fullName evidence="2">Uncharacterized protein</fullName>
    </submittedName>
</protein>
<feature type="region of interest" description="Disordered" evidence="1">
    <location>
        <begin position="83"/>
        <end position="102"/>
    </location>
</feature>
<feature type="region of interest" description="Disordered" evidence="1">
    <location>
        <begin position="1"/>
        <end position="22"/>
    </location>
</feature>
<dbReference type="Proteomes" id="UP000747110">
    <property type="component" value="Unassembled WGS sequence"/>
</dbReference>
<evidence type="ECO:0000313" key="2">
    <source>
        <dbReference type="EMBL" id="GIL74681.1"/>
    </source>
</evidence>
<accession>A0A8J4C4P4</accession>